<evidence type="ECO:0000256" key="6">
    <source>
        <dbReference type="SAM" id="MobiDB-lite"/>
    </source>
</evidence>
<dbReference type="RefSeq" id="WP_358359617.1">
    <property type="nucleotide sequence ID" value="NZ_JBEZFP010000092.1"/>
</dbReference>
<evidence type="ECO:0000256" key="5">
    <source>
        <dbReference type="ARBA" id="ARBA00029568"/>
    </source>
</evidence>
<comment type="caution">
    <text evidence="9">The sequence shown here is derived from an EMBL/GenBank/DDBJ whole genome shotgun (WGS) entry which is preliminary data.</text>
</comment>
<feature type="transmembrane region" description="Helical" evidence="7">
    <location>
        <begin position="116"/>
        <end position="135"/>
    </location>
</feature>
<keyword evidence="7" id="KW-0472">Membrane</keyword>
<dbReference type="PANTHER" id="PTHR19271:SF16">
    <property type="entry name" value="CYTOCHROME B"/>
    <property type="match status" value="1"/>
</dbReference>
<feature type="region of interest" description="Disordered" evidence="6">
    <location>
        <begin position="526"/>
        <end position="552"/>
    </location>
</feature>
<feature type="compositionally biased region" description="Basic and acidic residues" evidence="6">
    <location>
        <begin position="540"/>
        <end position="552"/>
    </location>
</feature>
<comment type="catalytic activity">
    <reaction evidence="4">
        <text>a quinol + 2 Fe(III)-[cytochrome c](out) = a quinone + 2 Fe(II)-[cytochrome c](out) + 2 H(+)(out)</text>
        <dbReference type="Rhea" id="RHEA:11484"/>
        <dbReference type="Rhea" id="RHEA-COMP:10350"/>
        <dbReference type="Rhea" id="RHEA-COMP:14399"/>
        <dbReference type="ChEBI" id="CHEBI:15378"/>
        <dbReference type="ChEBI" id="CHEBI:24646"/>
        <dbReference type="ChEBI" id="CHEBI:29033"/>
        <dbReference type="ChEBI" id="CHEBI:29034"/>
        <dbReference type="ChEBI" id="CHEBI:132124"/>
        <dbReference type="EC" id="7.1.1.8"/>
    </reaction>
</comment>
<feature type="transmembrane region" description="Helical" evidence="7">
    <location>
        <begin position="377"/>
        <end position="396"/>
    </location>
</feature>
<dbReference type="Pfam" id="PF13631">
    <property type="entry name" value="Cytochrom_B_N_2"/>
    <property type="match status" value="1"/>
</dbReference>
<dbReference type="PROSITE" id="PS51002">
    <property type="entry name" value="CYTB_NTER"/>
    <property type="match status" value="1"/>
</dbReference>
<dbReference type="InterPro" id="IPR027387">
    <property type="entry name" value="Cytb/b6-like_sf"/>
</dbReference>
<name>A0ABV3DP74_9ACTN</name>
<feature type="transmembrane region" description="Helical" evidence="7">
    <location>
        <begin position="179"/>
        <end position="201"/>
    </location>
</feature>
<dbReference type="Gene3D" id="1.20.810.10">
    <property type="entry name" value="Cytochrome Bc1 Complex, Chain C"/>
    <property type="match status" value="1"/>
</dbReference>
<evidence type="ECO:0000313" key="10">
    <source>
        <dbReference type="Proteomes" id="UP001551482"/>
    </source>
</evidence>
<dbReference type="InterPro" id="IPR016174">
    <property type="entry name" value="Di-haem_cyt_TM"/>
</dbReference>
<proteinExistence type="predicted"/>
<dbReference type="PANTHER" id="PTHR19271">
    <property type="entry name" value="CYTOCHROME B"/>
    <property type="match status" value="1"/>
</dbReference>
<feature type="transmembrane region" description="Helical" evidence="7">
    <location>
        <begin position="336"/>
        <end position="357"/>
    </location>
</feature>
<evidence type="ECO:0000259" key="8">
    <source>
        <dbReference type="PROSITE" id="PS51002"/>
    </source>
</evidence>
<evidence type="ECO:0000256" key="1">
    <source>
        <dbReference type="ARBA" id="ARBA00001971"/>
    </source>
</evidence>
<dbReference type="EMBL" id="JBEZFP010000092">
    <property type="protein sequence ID" value="MEU8137553.1"/>
    <property type="molecule type" value="Genomic_DNA"/>
</dbReference>
<evidence type="ECO:0000256" key="2">
    <source>
        <dbReference type="ARBA" id="ARBA00012951"/>
    </source>
</evidence>
<reference evidence="9 10" key="1">
    <citation type="submission" date="2024-06" db="EMBL/GenBank/DDBJ databases">
        <title>The Natural Products Discovery Center: Release of the First 8490 Sequenced Strains for Exploring Actinobacteria Biosynthetic Diversity.</title>
        <authorList>
            <person name="Kalkreuter E."/>
            <person name="Kautsar S.A."/>
            <person name="Yang D."/>
            <person name="Bader C.D."/>
            <person name="Teijaro C.N."/>
            <person name="Fluegel L."/>
            <person name="Davis C.M."/>
            <person name="Simpson J.R."/>
            <person name="Lauterbach L."/>
            <person name="Steele A.D."/>
            <person name="Gui C."/>
            <person name="Meng S."/>
            <person name="Li G."/>
            <person name="Viehrig K."/>
            <person name="Ye F."/>
            <person name="Su P."/>
            <person name="Kiefer A.F."/>
            <person name="Nichols A."/>
            <person name="Cepeda A.J."/>
            <person name="Yan W."/>
            <person name="Fan B."/>
            <person name="Jiang Y."/>
            <person name="Adhikari A."/>
            <person name="Zheng C.-J."/>
            <person name="Schuster L."/>
            <person name="Cowan T.M."/>
            <person name="Smanski M.J."/>
            <person name="Chevrette M.G."/>
            <person name="De Carvalho L.P.S."/>
            <person name="Shen B."/>
        </authorList>
    </citation>
    <scope>NUCLEOTIDE SEQUENCE [LARGE SCALE GENOMIC DNA]</scope>
    <source>
        <strain evidence="9 10">NPDC048946</strain>
    </source>
</reference>
<sequence>MSDTARPVGATDSKAVRRADAVDERLGIYRLAGPYIRKVFPDHWSFMIGEIALYSFVVLLLSGVFLTFFFEPSMSEVVYDGSYVPLQGIHMSEAYASTLDISFDVRGGLLIRQIHHWSALIFIAALFVHMFRHFFTGSFRKPREVNWLFGFLLLVLAMLNGFLGYSLPDDLLSGTGLRIAEGVILAIPVVGTYLQFFAFGGEFPGDDAIPRLFTLHVLLVPAIMVALVTVHLILVFYHKHTQFPGPGRTEDNVVGQPFLPVYTAKAGGFFFVVFGVTALLGGLAQINPIWAYGPYHPGQVSAGSQPDWYIGFLEGALRLMPNWEANAFGHTVSFNVLVPAVIVPGLMFTLLGAYPWIEAWITGDRREHHLLDRPRNMPVRTGLGVAWIAAYGVLWVCGSNDIIATHFHLSINTITWAGRIAFFVAPVVAYVVTVRWCKGLQLRDRDKVLHGRETGIVKKLPHGEFVEVHEPLDPVRRHILTAHEQYEPFVADPLADENGVARRVTAGQRLRVRLSHWYFADQVRKPTPARPRQLSDAASEADRPAAEQRSRM</sequence>
<keyword evidence="7" id="KW-0812">Transmembrane</keyword>
<feature type="transmembrane region" description="Helical" evidence="7">
    <location>
        <begin position="416"/>
        <end position="437"/>
    </location>
</feature>
<feature type="domain" description="Cytochrome b/b6 N-terminal region profile" evidence="8">
    <location>
        <begin position="18"/>
        <end position="244"/>
    </location>
</feature>
<accession>A0ABV3DP74</accession>
<evidence type="ECO:0000256" key="7">
    <source>
        <dbReference type="SAM" id="Phobius"/>
    </source>
</evidence>
<dbReference type="EC" id="7.1.1.8" evidence="2"/>
<keyword evidence="10" id="KW-1185">Reference proteome</keyword>
<evidence type="ECO:0000256" key="3">
    <source>
        <dbReference type="ARBA" id="ARBA00016116"/>
    </source>
</evidence>
<feature type="transmembrane region" description="Helical" evidence="7">
    <location>
        <begin position="147"/>
        <end position="167"/>
    </location>
</feature>
<feature type="transmembrane region" description="Helical" evidence="7">
    <location>
        <begin position="213"/>
        <end position="237"/>
    </location>
</feature>
<evidence type="ECO:0000313" key="9">
    <source>
        <dbReference type="EMBL" id="MEU8137553.1"/>
    </source>
</evidence>
<dbReference type="SUPFAM" id="SSF81342">
    <property type="entry name" value="Transmembrane di-heme cytochromes"/>
    <property type="match status" value="1"/>
</dbReference>
<feature type="transmembrane region" description="Helical" evidence="7">
    <location>
        <begin position="51"/>
        <end position="70"/>
    </location>
</feature>
<evidence type="ECO:0000256" key="4">
    <source>
        <dbReference type="ARBA" id="ARBA00029351"/>
    </source>
</evidence>
<feature type="transmembrane region" description="Helical" evidence="7">
    <location>
        <begin position="266"/>
        <end position="286"/>
    </location>
</feature>
<dbReference type="Proteomes" id="UP001551482">
    <property type="component" value="Unassembled WGS sequence"/>
</dbReference>
<keyword evidence="7" id="KW-1133">Transmembrane helix</keyword>
<protein>
    <recommendedName>
        <fullName evidence="3">Cytochrome bc1 complex cytochrome b subunit</fullName>
        <ecNumber evidence="2">7.1.1.8</ecNumber>
    </recommendedName>
    <alternativeName>
        <fullName evidence="5">Cytochrome bc1 reductase complex subunit QcrB</fullName>
    </alternativeName>
</protein>
<organism evidence="9 10">
    <name type="scientific">Streptodolium elevatio</name>
    <dbReference type="NCBI Taxonomy" id="3157996"/>
    <lineage>
        <taxon>Bacteria</taxon>
        <taxon>Bacillati</taxon>
        <taxon>Actinomycetota</taxon>
        <taxon>Actinomycetes</taxon>
        <taxon>Kitasatosporales</taxon>
        <taxon>Streptomycetaceae</taxon>
        <taxon>Streptodolium</taxon>
    </lineage>
</organism>
<gene>
    <name evidence="9" type="ORF">AB0C36_29080</name>
</gene>
<comment type="cofactor">
    <cofactor evidence="1">
        <name>heme</name>
        <dbReference type="ChEBI" id="CHEBI:30413"/>
    </cofactor>
</comment>
<dbReference type="InterPro" id="IPR005797">
    <property type="entry name" value="Cyt_b/b6_N"/>
</dbReference>